<comment type="caution">
    <text evidence="1">The sequence shown here is derived from an EMBL/GenBank/DDBJ whole genome shotgun (WGS) entry which is preliminary data.</text>
</comment>
<accession>A0ACC0G201</accession>
<reference evidence="1 2" key="1">
    <citation type="journal article" date="2022" name="Plant J.">
        <title>Chromosome-level genome of Camellia lanceoleosa provides a valuable resource for understanding genome evolution and self-incompatibility.</title>
        <authorList>
            <person name="Gong W."/>
            <person name="Xiao S."/>
            <person name="Wang L."/>
            <person name="Liao Z."/>
            <person name="Chang Y."/>
            <person name="Mo W."/>
            <person name="Hu G."/>
            <person name="Li W."/>
            <person name="Zhao G."/>
            <person name="Zhu H."/>
            <person name="Hu X."/>
            <person name="Ji K."/>
            <person name="Xiang X."/>
            <person name="Song Q."/>
            <person name="Yuan D."/>
            <person name="Jin S."/>
            <person name="Zhang L."/>
        </authorList>
    </citation>
    <scope>NUCLEOTIDE SEQUENCE [LARGE SCALE GENOMIC DNA]</scope>
    <source>
        <strain evidence="1">SQ_2022a</strain>
    </source>
</reference>
<dbReference type="EMBL" id="CM045769">
    <property type="protein sequence ID" value="KAI7995112.1"/>
    <property type="molecule type" value="Genomic_DNA"/>
</dbReference>
<evidence type="ECO:0000313" key="1">
    <source>
        <dbReference type="EMBL" id="KAI7995112.1"/>
    </source>
</evidence>
<dbReference type="Proteomes" id="UP001060215">
    <property type="component" value="Chromosome 12"/>
</dbReference>
<organism evidence="1 2">
    <name type="scientific">Camellia lanceoleosa</name>
    <dbReference type="NCBI Taxonomy" id="1840588"/>
    <lineage>
        <taxon>Eukaryota</taxon>
        <taxon>Viridiplantae</taxon>
        <taxon>Streptophyta</taxon>
        <taxon>Embryophyta</taxon>
        <taxon>Tracheophyta</taxon>
        <taxon>Spermatophyta</taxon>
        <taxon>Magnoliopsida</taxon>
        <taxon>eudicotyledons</taxon>
        <taxon>Gunneridae</taxon>
        <taxon>Pentapetalae</taxon>
        <taxon>asterids</taxon>
        <taxon>Ericales</taxon>
        <taxon>Theaceae</taxon>
        <taxon>Camellia</taxon>
    </lineage>
</organism>
<sequence length="98" mass="10111">MVGQAVVASGGFRRVTATRAAIGAFMGTLTDDVSSSFPTPPPNVASMNPQAMASLQQAHALAGGPFVQARNFAVMTGVNAGISCVMKRTRGKEDVQSR</sequence>
<proteinExistence type="predicted"/>
<name>A0ACC0G201_9ERIC</name>
<gene>
    <name evidence="1" type="ORF">LOK49_LG11G00355</name>
</gene>
<protein>
    <submittedName>
        <fullName evidence="1">Chloroplastic import inner membrane translocase subunit HP30-2</fullName>
    </submittedName>
</protein>
<keyword evidence="2" id="KW-1185">Reference proteome</keyword>
<evidence type="ECO:0000313" key="2">
    <source>
        <dbReference type="Proteomes" id="UP001060215"/>
    </source>
</evidence>